<evidence type="ECO:0000256" key="7">
    <source>
        <dbReference type="ARBA" id="ARBA00023054"/>
    </source>
</evidence>
<dbReference type="GO" id="GO:0005871">
    <property type="term" value="C:kinesin complex"/>
    <property type="evidence" value="ECO:0007669"/>
    <property type="project" value="InterPro"/>
</dbReference>
<keyword evidence="5" id="KW-0677">Repeat</keyword>
<dbReference type="GO" id="GO:0005874">
    <property type="term" value="C:microtubule"/>
    <property type="evidence" value="ECO:0007669"/>
    <property type="project" value="UniProtKB-KW"/>
</dbReference>
<evidence type="ECO:0000256" key="3">
    <source>
        <dbReference type="ARBA" id="ARBA00022490"/>
    </source>
</evidence>
<keyword evidence="8" id="KW-0505">Motor protein</keyword>
<dbReference type="Gene3D" id="1.25.40.10">
    <property type="entry name" value="Tetratricopeptide repeat domain"/>
    <property type="match status" value="3"/>
</dbReference>
<evidence type="ECO:0000256" key="10">
    <source>
        <dbReference type="PROSITE-ProRule" id="PRU00339"/>
    </source>
</evidence>
<keyword evidence="6 10" id="KW-0802">TPR repeat</keyword>
<dbReference type="GO" id="GO:0007018">
    <property type="term" value="P:microtubule-based movement"/>
    <property type="evidence" value="ECO:0007669"/>
    <property type="project" value="TreeGrafter"/>
</dbReference>
<dbReference type="AlphaFoldDB" id="A0A937XFR5"/>
<dbReference type="SUPFAM" id="SSF48452">
    <property type="entry name" value="TPR-like"/>
    <property type="match status" value="4"/>
</dbReference>
<organism evidence="12 13">
    <name type="scientific">candidate division WOR-3 bacterium</name>
    <dbReference type="NCBI Taxonomy" id="2052148"/>
    <lineage>
        <taxon>Bacteria</taxon>
        <taxon>Bacteria division WOR-3</taxon>
    </lineage>
</organism>
<gene>
    <name evidence="12" type="ORF">FJY68_06890</name>
</gene>
<sequence>MLKEPQTKPIVLVFHGGAGTGKSRLRRELAKLADSRQNTADRGGATATLDFDVPVHRQPDAALLHLRTSIGTPGGTAGRESGDSPSEREDARYSPRFRGTVPVMFPSFDIAYAVLWQKAHPDTALRSEEGGERREEAQIQNDERGILEPNSLIARLLDDSGKLPTIGLIPKISKLLAASLESSNPRTLESFLIDWWQRRGERELEDLPQMEPAAIVEQLPRLWASDMKDALRAESRESGVGSSPPGNDSPLSTPHSLRMVLFVDSYEKLWGIGDEGRRSTDEVQKTDAWVRELVKQLPEVLWVISGRQKLRWEEAEKEWAGVLNQHELGPLPEQSARQFLSGCGITDEPIQDAIAKGSQGLPHYLNLAVDTFQEIEQSGQRAASTGSSPSSSQAGTEESAKSERRAPSLRMESPEELFTQFIRHLDQPEIATLEVLSASRYWNYGLFEHLLTEYQTGYPLESYDDLSRFSFVGEGAAPETRTMHDLMREALQEHQAPELRKRVHLFLHEYYAKQLEGLDVKGITEKDKAALTEAFYHGRQAKSAEELWSWLKAARDVFTKAGQHRLLTPLLREMVQALENELGRNHADTATALWYLAWNLEGFGHGDEAEPLLRRALATLEKELGQGHPLVLQCLHEFGNLLINWARYDEAEVLFRRAVGVYDKNPDKSVDAGMRALVDLADVLWRKGQSAESEVQFRRALATAEDDRRPDSWWLVTTLGGLACTLRDQRRNAEAEPLLRRALAIAENVRSADRYPVGTTAGHLAWVLHDLGRYAECVPLRQLSCKIKEEILGADHWMTAVSVSNLGGALLRLGRYAEAEARFRRALAAHDKWMGFDHPDTIRMTVNLASALTRQGNYGEAEPIILNAIATCEKKLGPDNPVTASALFWAGIIYSDQGRYAEAEGFLRRALDIQTTKRGHEHPNTLAYIDALASLDDLRGKHAEAESLYRDVLEKRTRALGSEHPDVAETADNLAGLCFRDGRYAEAEALYRRALTVREKVFGPESPFVAGTLDGLAKVCEQTNRAAEAQELSARAKAIRDKAAAAAQAQAPSEKTAGSSQ</sequence>
<comment type="subcellular location">
    <subcellularLocation>
        <location evidence="1">Cytoplasm</location>
        <location evidence="1">Cytoskeleton</location>
    </subcellularLocation>
</comment>
<evidence type="ECO:0000256" key="2">
    <source>
        <dbReference type="ARBA" id="ARBA00009622"/>
    </source>
</evidence>
<accession>A0A937XFR5</accession>
<dbReference type="InterPro" id="IPR011990">
    <property type="entry name" value="TPR-like_helical_dom_sf"/>
</dbReference>
<evidence type="ECO:0000256" key="5">
    <source>
        <dbReference type="ARBA" id="ARBA00022737"/>
    </source>
</evidence>
<feature type="region of interest" description="Disordered" evidence="11">
    <location>
        <begin position="233"/>
        <end position="254"/>
    </location>
</feature>
<comment type="caution">
    <text evidence="12">The sequence shown here is derived from an EMBL/GenBank/DDBJ whole genome shotgun (WGS) entry which is preliminary data.</text>
</comment>
<proteinExistence type="inferred from homology"/>
<dbReference type="Pfam" id="PF13424">
    <property type="entry name" value="TPR_12"/>
    <property type="match status" value="5"/>
</dbReference>
<dbReference type="InterPro" id="IPR019734">
    <property type="entry name" value="TPR_rpt"/>
</dbReference>
<dbReference type="SMART" id="SM00028">
    <property type="entry name" value="TPR"/>
    <property type="match status" value="7"/>
</dbReference>
<evidence type="ECO:0000256" key="11">
    <source>
        <dbReference type="SAM" id="MobiDB-lite"/>
    </source>
</evidence>
<keyword evidence="4" id="KW-0493">Microtubule</keyword>
<keyword evidence="9" id="KW-0206">Cytoskeleton</keyword>
<dbReference type="Pfam" id="PF13374">
    <property type="entry name" value="TPR_10"/>
    <property type="match status" value="1"/>
</dbReference>
<feature type="compositionally biased region" description="Low complexity" evidence="11">
    <location>
        <begin position="383"/>
        <end position="397"/>
    </location>
</feature>
<evidence type="ECO:0000313" key="13">
    <source>
        <dbReference type="Proteomes" id="UP000779900"/>
    </source>
</evidence>
<feature type="region of interest" description="Disordered" evidence="11">
    <location>
        <begin position="376"/>
        <end position="411"/>
    </location>
</feature>
<dbReference type="EMBL" id="VGIR01000035">
    <property type="protein sequence ID" value="MBM3331564.1"/>
    <property type="molecule type" value="Genomic_DNA"/>
</dbReference>
<comment type="similarity">
    <text evidence="2">Belongs to the kinesin light chain family.</text>
</comment>
<evidence type="ECO:0000313" key="12">
    <source>
        <dbReference type="EMBL" id="MBM3331564.1"/>
    </source>
</evidence>
<feature type="repeat" description="TPR" evidence="10">
    <location>
        <begin position="884"/>
        <end position="917"/>
    </location>
</feature>
<reference evidence="12" key="1">
    <citation type="submission" date="2019-03" db="EMBL/GenBank/DDBJ databases">
        <title>Lake Tanganyika Metagenome-Assembled Genomes (MAGs).</title>
        <authorList>
            <person name="Tran P."/>
        </authorList>
    </citation>
    <scope>NUCLEOTIDE SEQUENCE</scope>
    <source>
        <strain evidence="12">K_DeepCast_150m_m2_040</strain>
    </source>
</reference>
<evidence type="ECO:0000256" key="6">
    <source>
        <dbReference type="ARBA" id="ARBA00022803"/>
    </source>
</evidence>
<dbReference type="Proteomes" id="UP000779900">
    <property type="component" value="Unassembled WGS sequence"/>
</dbReference>
<protein>
    <submittedName>
        <fullName evidence="12">Tetratricopeptide repeat protein</fullName>
    </submittedName>
</protein>
<evidence type="ECO:0000256" key="1">
    <source>
        <dbReference type="ARBA" id="ARBA00004245"/>
    </source>
</evidence>
<dbReference type="PANTHER" id="PTHR45783:SF3">
    <property type="entry name" value="KINESIN LIGHT CHAIN"/>
    <property type="match status" value="1"/>
</dbReference>
<dbReference type="PRINTS" id="PR00381">
    <property type="entry name" value="KINESINLIGHT"/>
</dbReference>
<feature type="region of interest" description="Disordered" evidence="11">
    <location>
        <begin position="67"/>
        <end position="92"/>
    </location>
</feature>
<dbReference type="GO" id="GO:0019894">
    <property type="term" value="F:kinesin binding"/>
    <property type="evidence" value="ECO:0007669"/>
    <property type="project" value="TreeGrafter"/>
</dbReference>
<dbReference type="InterPro" id="IPR002151">
    <property type="entry name" value="Kinesin_light"/>
</dbReference>
<evidence type="ECO:0000256" key="8">
    <source>
        <dbReference type="ARBA" id="ARBA00023175"/>
    </source>
</evidence>
<evidence type="ECO:0000256" key="4">
    <source>
        <dbReference type="ARBA" id="ARBA00022701"/>
    </source>
</evidence>
<evidence type="ECO:0000256" key="9">
    <source>
        <dbReference type="ARBA" id="ARBA00023212"/>
    </source>
</evidence>
<name>A0A937XFR5_UNCW3</name>
<dbReference type="GO" id="GO:0005737">
    <property type="term" value="C:cytoplasm"/>
    <property type="evidence" value="ECO:0007669"/>
    <property type="project" value="TreeGrafter"/>
</dbReference>
<keyword evidence="3" id="KW-0963">Cytoplasm</keyword>
<dbReference type="PROSITE" id="PS50005">
    <property type="entry name" value="TPR"/>
    <property type="match status" value="1"/>
</dbReference>
<feature type="compositionally biased region" description="Polar residues" evidence="11">
    <location>
        <begin position="240"/>
        <end position="254"/>
    </location>
</feature>
<keyword evidence="7" id="KW-0175">Coiled coil</keyword>
<feature type="compositionally biased region" description="Basic and acidic residues" evidence="11">
    <location>
        <begin position="80"/>
        <end position="92"/>
    </location>
</feature>
<dbReference type="PANTHER" id="PTHR45783">
    <property type="entry name" value="KINESIN LIGHT CHAIN"/>
    <property type="match status" value="1"/>
</dbReference>